<evidence type="ECO:0000259" key="8">
    <source>
        <dbReference type="Pfam" id="PF01432"/>
    </source>
</evidence>
<evidence type="ECO:0000313" key="11">
    <source>
        <dbReference type="Proteomes" id="UP001148125"/>
    </source>
</evidence>
<gene>
    <name evidence="10" type="ORF">N7Z68_14755</name>
</gene>
<evidence type="ECO:0000256" key="7">
    <source>
        <dbReference type="SAM" id="Coils"/>
    </source>
</evidence>
<dbReference type="Gene3D" id="1.20.140.70">
    <property type="entry name" value="Oligopeptidase f, N-terminal domain"/>
    <property type="match status" value="1"/>
</dbReference>
<keyword evidence="2 6" id="KW-0479">Metal-binding</keyword>
<dbReference type="Pfam" id="PF01432">
    <property type="entry name" value="Peptidase_M3"/>
    <property type="match status" value="1"/>
</dbReference>
<keyword evidence="3 6" id="KW-0378">Hydrolase</keyword>
<dbReference type="InterPro" id="IPR001567">
    <property type="entry name" value="Pept_M3A_M3B_dom"/>
</dbReference>
<feature type="domain" description="Peptidase M3A/M3B catalytic" evidence="8">
    <location>
        <begin position="202"/>
        <end position="579"/>
    </location>
</feature>
<organism evidence="10 11">
    <name type="scientific">Alkalihalobacterium chitinilyticum</name>
    <dbReference type="NCBI Taxonomy" id="2980103"/>
    <lineage>
        <taxon>Bacteria</taxon>
        <taxon>Bacillati</taxon>
        <taxon>Bacillota</taxon>
        <taxon>Bacilli</taxon>
        <taxon>Bacillales</taxon>
        <taxon>Bacillaceae</taxon>
        <taxon>Alkalihalobacterium</taxon>
    </lineage>
</organism>
<keyword evidence="7" id="KW-0175">Coiled coil</keyword>
<dbReference type="EMBL" id="JAOTPO010000010">
    <property type="protein sequence ID" value="MDE5414636.1"/>
    <property type="molecule type" value="Genomic_DNA"/>
</dbReference>
<evidence type="ECO:0000256" key="2">
    <source>
        <dbReference type="ARBA" id="ARBA00022723"/>
    </source>
</evidence>
<dbReference type="RefSeq" id="WP_275119250.1">
    <property type="nucleotide sequence ID" value="NZ_JAOTPO010000010.1"/>
</dbReference>
<dbReference type="InterPro" id="IPR042088">
    <property type="entry name" value="OligoPept_F_C"/>
</dbReference>
<dbReference type="SUPFAM" id="SSF55486">
    <property type="entry name" value="Metalloproteases ('zincins'), catalytic domain"/>
    <property type="match status" value="1"/>
</dbReference>
<keyword evidence="11" id="KW-1185">Reference proteome</keyword>
<evidence type="ECO:0000259" key="9">
    <source>
        <dbReference type="Pfam" id="PF08439"/>
    </source>
</evidence>
<evidence type="ECO:0000313" key="10">
    <source>
        <dbReference type="EMBL" id="MDE5414636.1"/>
    </source>
</evidence>
<feature type="domain" description="Oligopeptidase F N-terminal" evidence="9">
    <location>
        <begin position="114"/>
        <end position="179"/>
    </location>
</feature>
<evidence type="ECO:0000256" key="4">
    <source>
        <dbReference type="ARBA" id="ARBA00022833"/>
    </source>
</evidence>
<evidence type="ECO:0000256" key="5">
    <source>
        <dbReference type="ARBA" id="ARBA00023049"/>
    </source>
</evidence>
<accession>A0ABT5VGR9</accession>
<dbReference type="Pfam" id="PF08439">
    <property type="entry name" value="Peptidase_M3_N"/>
    <property type="match status" value="1"/>
</dbReference>
<name>A0ABT5VGR9_9BACI</name>
<proteinExistence type="inferred from homology"/>
<evidence type="ECO:0000256" key="6">
    <source>
        <dbReference type="RuleBase" id="RU003435"/>
    </source>
</evidence>
<keyword evidence="4 6" id="KW-0862">Zinc</keyword>
<dbReference type="Proteomes" id="UP001148125">
    <property type="component" value="Unassembled WGS sequence"/>
</dbReference>
<keyword evidence="5 6" id="KW-0482">Metalloprotease</keyword>
<reference evidence="10" key="1">
    <citation type="submission" date="2024-05" db="EMBL/GenBank/DDBJ databases">
        <title>Alkalihalobacillus sp. strain MEB203 novel alkaliphilic bacterium from Lonar Lake, India.</title>
        <authorList>
            <person name="Joshi A."/>
            <person name="Thite S."/>
            <person name="Mengade P."/>
        </authorList>
    </citation>
    <scope>NUCLEOTIDE SEQUENCE</scope>
    <source>
        <strain evidence="10">MEB 203</strain>
    </source>
</reference>
<dbReference type="InterPro" id="IPR013647">
    <property type="entry name" value="OligopepF_N_dom"/>
</dbReference>
<comment type="cofactor">
    <cofactor evidence="6">
        <name>Zn(2+)</name>
        <dbReference type="ChEBI" id="CHEBI:29105"/>
    </cofactor>
    <text evidence="6">Binds 1 zinc ion.</text>
</comment>
<evidence type="ECO:0000256" key="3">
    <source>
        <dbReference type="ARBA" id="ARBA00022801"/>
    </source>
</evidence>
<comment type="caution">
    <text evidence="10">The sequence shown here is derived from an EMBL/GenBank/DDBJ whole genome shotgun (WGS) entry which is preliminary data.</text>
</comment>
<dbReference type="Gene3D" id="1.10.1370.20">
    <property type="entry name" value="Oligoendopeptidase f, C-terminal domain"/>
    <property type="match status" value="1"/>
</dbReference>
<dbReference type="InterPro" id="IPR034006">
    <property type="entry name" value="M3B_PepF_2"/>
</dbReference>
<sequence>MQTKYNQLWDLDSIFPGGSESTELRGFIQETKEELIALEQSLQQLTELHKEQEKLIKIIENAQQAVAKVREVGAFVGCLTAQNMADKKAVQLSGTAKELSSLYQGVLTSIDEKIQQLDETDLQAMINNHFPGVAFYLNERAERAKDKLSPAEEKLAQKLSTSGYHAWADMYNALVNSMKITFEENGQTEELSVGQAENKLANNDRNVRVDAFEKWEKTWTENEDLFATTINHLAGFRLGLYEKRGWTNVLKEPLEINRMSEATLNAMWDTITKNKSRFMPYLEQKAKYLGLEKLAWYDVHAPIGSASSSIPYEEAAESIIDQFGKFSPKMAEFTKMAFEKDWVEAENRAGKRPGAFCTTLPASGETRVFMTYSGSASNVSTLAHELGHAYHAYVMRDMPNFAQSYAMNVAETASTFAELIVSDAAVQQAETDEEKLVLIESKLGRAIAFFMNIHARFLFETRFYEKRKEGLLSAQELNELMVEAQKEAYCDSLSEYHPHFWAAKQHFHITGVPFYNFPYTFGFLFSLGVYAHALEEGASFEDGYVALLRDTGSMNVEELAQKHLNVDLTKEEFWQKAIDLVVKDVDQFLELTK</sequence>
<protein>
    <submittedName>
        <fullName evidence="10">M3 family oligoendopeptidase</fullName>
    </submittedName>
</protein>
<dbReference type="InterPro" id="IPR011977">
    <property type="entry name" value="Pept_M3B_clade3"/>
</dbReference>
<dbReference type="CDD" id="cd09607">
    <property type="entry name" value="M3B_PepF"/>
    <property type="match status" value="1"/>
</dbReference>
<comment type="similarity">
    <text evidence="6">Belongs to the peptidase M3 family.</text>
</comment>
<dbReference type="NCBIfam" id="TIGR02290">
    <property type="entry name" value="M3_fam_3"/>
    <property type="match status" value="1"/>
</dbReference>
<keyword evidence="1 6" id="KW-0645">Protease</keyword>
<feature type="coiled-coil region" evidence="7">
    <location>
        <begin position="28"/>
        <end position="65"/>
    </location>
</feature>
<evidence type="ECO:0000256" key="1">
    <source>
        <dbReference type="ARBA" id="ARBA00022670"/>
    </source>
</evidence>